<reference evidence="4 5" key="1">
    <citation type="submission" date="2015-03" db="EMBL/GenBank/DDBJ databases">
        <authorList>
            <consortium name="Pathogen Informatics"/>
        </authorList>
    </citation>
    <scope>NUCLEOTIDE SEQUENCE [LARGE SCALE GENOMIC DNA]</scope>
    <source>
        <strain evidence="1 6">C09601061</strain>
        <strain evidence="2 5">G09801536</strain>
        <strain evidence="3 4">M09401471</strain>
    </source>
</reference>
<dbReference type="Proteomes" id="UP000046680">
    <property type="component" value="Unassembled WGS sequence"/>
</dbReference>
<dbReference type="EMBL" id="CSAD01000296">
    <property type="protein sequence ID" value="COV66907.1"/>
    <property type="molecule type" value="Genomic_DNA"/>
</dbReference>
<name>A0A654TW89_MYCTX</name>
<dbReference type="AlphaFoldDB" id="A0A654TW89"/>
<proteinExistence type="predicted"/>
<evidence type="ECO:0000313" key="4">
    <source>
        <dbReference type="Proteomes" id="UP000044938"/>
    </source>
</evidence>
<dbReference type="EMBL" id="CGCX01000080">
    <property type="protein sequence ID" value="CFR66665.1"/>
    <property type="molecule type" value="Genomic_DNA"/>
</dbReference>
<evidence type="ECO:0000313" key="1">
    <source>
        <dbReference type="EMBL" id="CFR66665.1"/>
    </source>
</evidence>
<dbReference type="Proteomes" id="UP000044938">
    <property type="component" value="Unassembled WGS sequence"/>
</dbReference>
<sequence>MRSSIRAATAIQRRSLSGWVMSAKVLVGSKGTTTAFSNGMAQSPCDGG</sequence>
<evidence type="ECO:0000313" key="6">
    <source>
        <dbReference type="Proteomes" id="UP000046680"/>
    </source>
</evidence>
<dbReference type="Proteomes" id="UP000045842">
    <property type="component" value="Unassembled WGS sequence"/>
</dbReference>
<organism evidence="1 6">
    <name type="scientific">Mycobacterium tuberculosis</name>
    <dbReference type="NCBI Taxonomy" id="1773"/>
    <lineage>
        <taxon>Bacteria</taxon>
        <taxon>Bacillati</taxon>
        <taxon>Actinomycetota</taxon>
        <taxon>Actinomycetes</taxon>
        <taxon>Mycobacteriales</taxon>
        <taxon>Mycobacteriaceae</taxon>
        <taxon>Mycobacterium</taxon>
        <taxon>Mycobacterium tuberculosis complex</taxon>
    </lineage>
</organism>
<evidence type="ECO:0000313" key="5">
    <source>
        <dbReference type="Proteomes" id="UP000045842"/>
    </source>
</evidence>
<gene>
    <name evidence="1" type="ORF">ERS007657_00388</name>
    <name evidence="2" type="ORF">ERS007679_02251</name>
    <name evidence="3" type="ORF">ERS007720_04863</name>
</gene>
<evidence type="ECO:0000313" key="3">
    <source>
        <dbReference type="EMBL" id="COX75714.1"/>
    </source>
</evidence>
<dbReference type="EMBL" id="CSAJ01001222">
    <property type="protein sequence ID" value="COX75714.1"/>
    <property type="molecule type" value="Genomic_DNA"/>
</dbReference>
<accession>A0A654TW89</accession>
<evidence type="ECO:0000313" key="2">
    <source>
        <dbReference type="EMBL" id="COV66907.1"/>
    </source>
</evidence>
<protein>
    <submittedName>
        <fullName evidence="1">Uncharacterized protein</fullName>
    </submittedName>
</protein>